<evidence type="ECO:0000256" key="4">
    <source>
        <dbReference type="ARBA" id="ARBA00023242"/>
    </source>
</evidence>
<dbReference type="SMR" id="F6TVM7"/>
<reference evidence="9" key="3">
    <citation type="submission" date="2025-08" db="UniProtKB">
        <authorList>
            <consortium name="Ensembl"/>
        </authorList>
    </citation>
    <scope>IDENTIFICATION</scope>
    <source>
        <strain evidence="9">17573</strain>
    </source>
</reference>
<accession>F6TVM7</accession>
<protein>
    <recommendedName>
        <fullName evidence="5">Nuclear prelamin A recognition factor</fullName>
    </recommendedName>
    <alternativeName>
        <fullName evidence="7">Iron-only hydrogenase-like protein 2</fullName>
    </alternativeName>
</protein>
<feature type="domain" description="Iron hydrogenase small subunit" evidence="8">
    <location>
        <begin position="361"/>
        <end position="417"/>
    </location>
</feature>
<evidence type="ECO:0000256" key="5">
    <source>
        <dbReference type="ARBA" id="ARBA00041023"/>
    </source>
</evidence>
<comment type="similarity">
    <text evidence="2">Belongs to the NARF family.</text>
</comment>
<sequence length="427" mass="47817">MFLCFFKECSKKTKTDDQENVSADAPSPAQENGEKGEFHKLADARIFLSDCLACDSCVTAEEGVQLSQQNAKDFFRVLNLNKKCDTSKHKVLVVSVCPQSLPYFAAKFNLSVTDASRRLCGFLKSLGVHYVFDTRIAADFSILESQKEFVRRYRQHSEEERTLPMLTSACPGWVRYAERVLGRPITAHLCTAKSPQQVMGSLVKDYFARQQNLSPEKIFHVIVAPCYDKKLEALQEGFPPALHGSRGADCVLTSGEIAQIMDQGDLSVKDAAIDTLFGDLKEDKVTRHDGASSDGHLAHIFRHAAKELFNEDVEEVTYRALRCGAFTPVTIERAFLSQDKLTCVYLSGCLNGRGQAQTPDGHADKALLRQMEGIYADIPVRRPESSAHMQELYQEWLEGINSPKAREVLHTTYQSQERGAHSLDIKW</sequence>
<dbReference type="InterPro" id="IPR003149">
    <property type="entry name" value="Fe_hydrogenase_ssu"/>
</dbReference>
<dbReference type="Proteomes" id="UP000006718">
    <property type="component" value="Chromosome 16"/>
</dbReference>
<dbReference type="Pfam" id="PF02906">
    <property type="entry name" value="Fe_hyd_lg_C"/>
    <property type="match status" value="1"/>
</dbReference>
<dbReference type="ExpressionAtlas" id="F6TVM7">
    <property type="expression patterns" value="baseline"/>
</dbReference>
<comment type="subunit">
    <text evidence="6">Interacts with LMNA and binds to the farnesylated C-terminal domain.</text>
</comment>
<dbReference type="FunFam" id="3.40.50.1780:FF:000019">
    <property type="entry name" value="Cytosolic Fe-S cluster assembly factor NAR1"/>
    <property type="match status" value="1"/>
</dbReference>
<dbReference type="Pfam" id="PF02256">
    <property type="entry name" value="Fe_hyd_SSU"/>
    <property type="match status" value="1"/>
</dbReference>
<dbReference type="VEuPathDB" id="HostDB:ENSMMUG00000019224"/>
<dbReference type="AlphaFoldDB" id="F6TVM7"/>
<gene>
    <name evidence="9 11" type="primary">NARF</name>
</gene>
<proteinExistence type="inferred from homology"/>
<evidence type="ECO:0000313" key="10">
    <source>
        <dbReference type="Proteomes" id="UP000006718"/>
    </source>
</evidence>
<evidence type="ECO:0000313" key="9">
    <source>
        <dbReference type="Ensembl" id="ENSMMUP00000033851.3"/>
    </source>
</evidence>
<dbReference type="InterPro" id="IPR050340">
    <property type="entry name" value="Cytosolic_Fe-S_CAF"/>
</dbReference>
<reference evidence="10" key="1">
    <citation type="journal article" date="2007" name="Science">
        <title>Evolutionary and biomedical insights from the rhesus macaque genome.</title>
        <authorList>
            <person name="Gibbs R.A."/>
            <person name="Rogers J."/>
            <person name="Katze M.G."/>
            <person name="Bumgarner R."/>
            <person name="Weinstock G.M."/>
            <person name="Mardis E.R."/>
            <person name="Remington K.A."/>
            <person name="Strausberg R.L."/>
            <person name="Venter J.C."/>
            <person name="Wilson R.K."/>
            <person name="Batzer M.A."/>
            <person name="Bustamante C.D."/>
            <person name="Eichler E.E."/>
            <person name="Hahn M.W."/>
            <person name="Hardison R.C."/>
            <person name="Makova K.D."/>
            <person name="Miller W."/>
            <person name="Milosavljevic A."/>
            <person name="Palermo R.E."/>
            <person name="Siepel A."/>
            <person name="Sikela J.M."/>
            <person name="Attaway T."/>
            <person name="Bell S."/>
            <person name="Bernard K.E."/>
            <person name="Buhay C.J."/>
            <person name="Chandrabose M.N."/>
            <person name="Dao M."/>
            <person name="Davis C."/>
            <person name="Delehaunty K.D."/>
            <person name="Ding Y."/>
            <person name="Dinh H.H."/>
            <person name="Dugan-Rocha S."/>
            <person name="Fulton L.A."/>
            <person name="Gabisi R.A."/>
            <person name="Garner T.T."/>
            <person name="Godfrey J."/>
            <person name="Hawes A.C."/>
            <person name="Hernandez J."/>
            <person name="Hines S."/>
            <person name="Holder M."/>
            <person name="Hume J."/>
            <person name="Jhangiani S.N."/>
            <person name="Joshi V."/>
            <person name="Khan Z.M."/>
            <person name="Kirkness E.F."/>
            <person name="Cree A."/>
            <person name="Fowler R.G."/>
            <person name="Lee S."/>
            <person name="Lewis L.R."/>
            <person name="Li Z."/>
            <person name="Liu Y.-S."/>
            <person name="Moore S.M."/>
            <person name="Muzny D."/>
            <person name="Nazareth L.V."/>
            <person name="Ngo D.N."/>
            <person name="Okwuonu G.O."/>
            <person name="Pai G."/>
            <person name="Parker D."/>
            <person name="Paul H.A."/>
            <person name="Pfannkoch C."/>
            <person name="Pohl C.S."/>
            <person name="Rogers Y.-H.C."/>
            <person name="Ruiz S.J."/>
            <person name="Sabo A."/>
            <person name="Santibanez J."/>
            <person name="Schneider B.W."/>
            <person name="Smith S.M."/>
            <person name="Sodergren E."/>
            <person name="Svatek A.F."/>
            <person name="Utterback T.R."/>
            <person name="Vattathil S."/>
            <person name="Warren W."/>
            <person name="White C.S."/>
            <person name="Chinwalla A.T."/>
            <person name="Feng Y."/>
            <person name="Halpern A.L."/>
            <person name="Hillier L.W."/>
            <person name="Huang X."/>
            <person name="Minx P."/>
            <person name="Nelson J.O."/>
            <person name="Pepin K.H."/>
            <person name="Qin X."/>
            <person name="Sutton G.G."/>
            <person name="Venter E."/>
            <person name="Walenz B.P."/>
            <person name="Wallis J.W."/>
            <person name="Worley K.C."/>
            <person name="Yang S.-P."/>
            <person name="Jones S.M."/>
            <person name="Marra M.A."/>
            <person name="Rocchi M."/>
            <person name="Schein J.E."/>
            <person name="Baertsch R."/>
            <person name="Clarke L."/>
            <person name="Csuros M."/>
            <person name="Glasscock J."/>
            <person name="Harris R.A."/>
            <person name="Havlak P."/>
            <person name="Jackson A.R."/>
            <person name="Jiang H."/>
            <person name="Liu Y."/>
            <person name="Messina D.N."/>
            <person name="Shen Y."/>
            <person name="Song H.X.-Z."/>
            <person name="Wylie T."/>
            <person name="Zhang L."/>
            <person name="Birney E."/>
            <person name="Han K."/>
            <person name="Konkel M.K."/>
            <person name="Lee J."/>
            <person name="Smit A.F.A."/>
            <person name="Ullmer B."/>
            <person name="Wang H."/>
            <person name="Xing J."/>
            <person name="Burhans R."/>
            <person name="Cheng Z."/>
            <person name="Karro J.E."/>
            <person name="Ma J."/>
            <person name="Raney B."/>
            <person name="She X."/>
            <person name="Cox M.J."/>
            <person name="Demuth J.P."/>
            <person name="Dumas L.J."/>
            <person name="Han S.-G."/>
            <person name="Hopkins J."/>
            <person name="Karimpour-Fard A."/>
            <person name="Kim Y.H."/>
            <person name="Pollack J.R."/>
            <person name="Vinar T."/>
            <person name="Addo-Quaye C."/>
            <person name="Degenhardt J."/>
            <person name="Denby A."/>
            <person name="Hubisz M.J."/>
            <person name="Indap A."/>
            <person name="Kosiol C."/>
            <person name="Lahn B.T."/>
            <person name="Lawson H.A."/>
            <person name="Marklein A."/>
            <person name="Nielsen R."/>
            <person name="Vallender E.J."/>
            <person name="Clark A.G."/>
            <person name="Ferguson B."/>
            <person name="Hernandez R.D."/>
            <person name="Hirani K."/>
            <person name="Kehrer-Sawatzki H."/>
            <person name="Kolb J."/>
            <person name="Patil S."/>
            <person name="Pu L.-L."/>
            <person name="Ren Y."/>
            <person name="Smith D.G."/>
            <person name="Wheeler D.A."/>
            <person name="Schenck I."/>
            <person name="Ball E.V."/>
            <person name="Chen R."/>
            <person name="Cooper D.N."/>
            <person name="Giardine B."/>
            <person name="Hsu F."/>
            <person name="Kent W.J."/>
            <person name="Lesk A."/>
            <person name="Nelson D.L."/>
            <person name="O'brien W.E."/>
            <person name="Pruefer K."/>
            <person name="Stenson P.D."/>
            <person name="Wallace J.C."/>
            <person name="Ke H."/>
            <person name="Liu X.-M."/>
            <person name="Wang P."/>
            <person name="Xiang A.P."/>
            <person name="Yang F."/>
            <person name="Barber G.P."/>
            <person name="Haussler D."/>
            <person name="Karolchik D."/>
            <person name="Kern A.D."/>
            <person name="Kuhn R.M."/>
            <person name="Smith K.E."/>
            <person name="Zwieg A.S."/>
        </authorList>
    </citation>
    <scope>NUCLEOTIDE SEQUENCE [LARGE SCALE GENOMIC DNA]</scope>
    <source>
        <strain evidence="10">17573</strain>
    </source>
</reference>
<keyword evidence="10" id="KW-1185">Reference proteome</keyword>
<dbReference type="HOGENOM" id="CLU_018240_0_0_1"/>
<evidence type="ECO:0000256" key="6">
    <source>
        <dbReference type="ARBA" id="ARBA00064394"/>
    </source>
</evidence>
<keyword evidence="3" id="KW-0597">Phosphoprotein</keyword>
<evidence type="ECO:0000256" key="1">
    <source>
        <dbReference type="ARBA" id="ARBA00004123"/>
    </source>
</evidence>
<organism evidence="9 10">
    <name type="scientific">Macaca mulatta</name>
    <name type="common">Rhesus macaque</name>
    <dbReference type="NCBI Taxonomy" id="9544"/>
    <lineage>
        <taxon>Eukaryota</taxon>
        <taxon>Metazoa</taxon>
        <taxon>Chordata</taxon>
        <taxon>Craniata</taxon>
        <taxon>Vertebrata</taxon>
        <taxon>Euteleostomi</taxon>
        <taxon>Mammalia</taxon>
        <taxon>Eutheria</taxon>
        <taxon>Euarchontoglires</taxon>
        <taxon>Primates</taxon>
        <taxon>Haplorrhini</taxon>
        <taxon>Catarrhini</taxon>
        <taxon>Cercopithecidae</taxon>
        <taxon>Cercopithecinae</taxon>
        <taxon>Macaca</taxon>
    </lineage>
</organism>
<dbReference type="Bgee" id="ENSMMUG00000019224">
    <property type="expression patterns" value="Expressed in spermatid and 21 other cell types or tissues"/>
</dbReference>
<name>F6TVM7_MACMU</name>
<dbReference type="SUPFAM" id="SSF53920">
    <property type="entry name" value="Fe-only hydrogenase"/>
    <property type="match status" value="1"/>
</dbReference>
<dbReference type="InterPro" id="IPR009016">
    <property type="entry name" value="Fe_hydrogenase"/>
</dbReference>
<evidence type="ECO:0000259" key="8">
    <source>
        <dbReference type="SMART" id="SM00902"/>
    </source>
</evidence>
<dbReference type="SMART" id="SM00902">
    <property type="entry name" value="Fe_hyd_SSU"/>
    <property type="match status" value="1"/>
</dbReference>
<reference evidence="9" key="2">
    <citation type="submission" date="2019-01" db="EMBL/GenBank/DDBJ databases">
        <authorList>
            <person name="Graves T."/>
            <person name="Eichler E.E."/>
            <person name="Wilson R.K."/>
        </authorList>
    </citation>
    <scope>NUCLEOTIDE SEQUENCE [LARGE SCALE GENOMIC DNA]</scope>
    <source>
        <strain evidence="9">17573</strain>
    </source>
</reference>
<dbReference type="Gene3D" id="3.40.50.1780">
    <property type="match status" value="2"/>
</dbReference>
<evidence type="ECO:0000256" key="3">
    <source>
        <dbReference type="ARBA" id="ARBA00022553"/>
    </source>
</evidence>
<dbReference type="VGNC" id="VGNC:75054">
    <property type="gene designation" value="NARF"/>
</dbReference>
<dbReference type="InterPro" id="IPR004108">
    <property type="entry name" value="Fe_hydrogenase_lsu_C"/>
</dbReference>
<dbReference type="PANTHER" id="PTHR11615">
    <property type="entry name" value="NITRATE, FORMATE, IRON DEHYDROGENASE"/>
    <property type="match status" value="1"/>
</dbReference>
<dbReference type="GO" id="GO:0005634">
    <property type="term" value="C:nucleus"/>
    <property type="evidence" value="ECO:0007669"/>
    <property type="project" value="UniProtKB-SubCell"/>
</dbReference>
<evidence type="ECO:0000256" key="2">
    <source>
        <dbReference type="ARBA" id="ARBA00006596"/>
    </source>
</evidence>
<dbReference type="Ensembl" id="ENSMMUT00000040825.3">
    <property type="protein sequence ID" value="ENSMMUP00000033851.3"/>
    <property type="gene ID" value="ENSMMUG00000019224.4"/>
</dbReference>
<evidence type="ECO:0000313" key="11">
    <source>
        <dbReference type="VGNC" id="VGNC:75054"/>
    </source>
</evidence>
<keyword evidence="4" id="KW-0539">Nucleus</keyword>
<reference evidence="9" key="4">
    <citation type="submission" date="2025-09" db="UniProtKB">
        <authorList>
            <consortium name="Ensembl"/>
        </authorList>
    </citation>
    <scope>IDENTIFICATION</scope>
    <source>
        <strain evidence="9">17573</strain>
    </source>
</reference>
<evidence type="ECO:0000256" key="7">
    <source>
        <dbReference type="ARBA" id="ARBA00082768"/>
    </source>
</evidence>
<dbReference type="GeneTree" id="ENSGT00940000153514"/>
<comment type="subcellular location">
    <subcellularLocation>
        <location evidence="1">Nucleus</location>
    </subcellularLocation>
</comment>